<accession>A0A6J7F7Q0</accession>
<dbReference type="PANTHER" id="PTHR30305">
    <property type="entry name" value="PROTEIN YJDM-RELATED"/>
    <property type="match status" value="1"/>
</dbReference>
<gene>
    <name evidence="2" type="ORF">UFOPK3376_02872</name>
</gene>
<dbReference type="PANTHER" id="PTHR30305:SF3">
    <property type="entry name" value="PROTEIN YJDM"/>
    <property type="match status" value="1"/>
</dbReference>
<name>A0A6J7F7Q0_9ZZZZ</name>
<dbReference type="SUPFAM" id="SSF82057">
    <property type="entry name" value="Prokaryotic SH3-related domain"/>
    <property type="match status" value="1"/>
</dbReference>
<dbReference type="InterPro" id="IPR013988">
    <property type="entry name" value="YjdM_C"/>
</dbReference>
<dbReference type="Gene3D" id="2.30.30.40">
    <property type="entry name" value="SH3 Domains"/>
    <property type="match status" value="1"/>
</dbReference>
<proteinExistence type="predicted"/>
<sequence length="111" mass="11871">MQTPTACPICTMTDILLTADAHAECVTCGHEWQDETHDPAALGEIRDANGIVLHDGDSVTLIKSLKLNGSSDTLKIGTKVTNIRLVAGDHEIDCKISGRGVMLKAQFVKKA</sequence>
<feature type="domain" description="Protein YjdM C-terminal" evidence="1">
    <location>
        <begin position="45"/>
        <end position="111"/>
    </location>
</feature>
<dbReference type="EMBL" id="CAFBLP010000112">
    <property type="protein sequence ID" value="CAB4891487.1"/>
    <property type="molecule type" value="Genomic_DNA"/>
</dbReference>
<evidence type="ECO:0000313" key="2">
    <source>
        <dbReference type="EMBL" id="CAB4891487.1"/>
    </source>
</evidence>
<dbReference type="Pfam" id="PF03831">
    <property type="entry name" value="YjdM"/>
    <property type="match status" value="1"/>
</dbReference>
<dbReference type="InterPro" id="IPR004624">
    <property type="entry name" value="YjdM"/>
</dbReference>
<protein>
    <submittedName>
        <fullName evidence="2">Unannotated protein</fullName>
    </submittedName>
</protein>
<dbReference type="NCBIfam" id="TIGR00686">
    <property type="entry name" value="phnA"/>
    <property type="match status" value="1"/>
</dbReference>
<organism evidence="2">
    <name type="scientific">freshwater metagenome</name>
    <dbReference type="NCBI Taxonomy" id="449393"/>
    <lineage>
        <taxon>unclassified sequences</taxon>
        <taxon>metagenomes</taxon>
        <taxon>ecological metagenomes</taxon>
    </lineage>
</organism>
<evidence type="ECO:0000259" key="1">
    <source>
        <dbReference type="Pfam" id="PF03831"/>
    </source>
</evidence>
<reference evidence="2" key="1">
    <citation type="submission" date="2020-05" db="EMBL/GenBank/DDBJ databases">
        <authorList>
            <person name="Chiriac C."/>
            <person name="Salcher M."/>
            <person name="Ghai R."/>
            <person name="Kavagutti S V."/>
        </authorList>
    </citation>
    <scope>NUCLEOTIDE SEQUENCE</scope>
</reference>
<dbReference type="AlphaFoldDB" id="A0A6J7F7Q0"/>